<dbReference type="AlphaFoldDB" id="A0AAD2A5G8"/>
<protein>
    <submittedName>
        <fullName evidence="1">Uncharacterized protein</fullName>
    </submittedName>
</protein>
<gene>
    <name evidence="1" type="ORF">FPE_LOCUS29247</name>
</gene>
<dbReference type="EMBL" id="OU503053">
    <property type="protein sequence ID" value="CAI9781817.1"/>
    <property type="molecule type" value="Genomic_DNA"/>
</dbReference>
<reference evidence="1" key="1">
    <citation type="submission" date="2023-05" db="EMBL/GenBank/DDBJ databases">
        <authorList>
            <person name="Huff M."/>
        </authorList>
    </citation>
    <scope>NUCLEOTIDE SEQUENCE</scope>
</reference>
<accession>A0AAD2A5G8</accession>
<keyword evidence="2" id="KW-1185">Reference proteome</keyword>
<name>A0AAD2A5G8_9LAMI</name>
<dbReference type="Proteomes" id="UP000834106">
    <property type="component" value="Chromosome 18"/>
</dbReference>
<organism evidence="1 2">
    <name type="scientific">Fraxinus pennsylvanica</name>
    <dbReference type="NCBI Taxonomy" id="56036"/>
    <lineage>
        <taxon>Eukaryota</taxon>
        <taxon>Viridiplantae</taxon>
        <taxon>Streptophyta</taxon>
        <taxon>Embryophyta</taxon>
        <taxon>Tracheophyta</taxon>
        <taxon>Spermatophyta</taxon>
        <taxon>Magnoliopsida</taxon>
        <taxon>eudicotyledons</taxon>
        <taxon>Gunneridae</taxon>
        <taxon>Pentapetalae</taxon>
        <taxon>asterids</taxon>
        <taxon>lamiids</taxon>
        <taxon>Lamiales</taxon>
        <taxon>Oleaceae</taxon>
        <taxon>Oleeae</taxon>
        <taxon>Fraxinus</taxon>
    </lineage>
</organism>
<proteinExistence type="predicted"/>
<evidence type="ECO:0000313" key="2">
    <source>
        <dbReference type="Proteomes" id="UP000834106"/>
    </source>
</evidence>
<sequence length="113" mass="12108">MLEMEPAFISSLFEAEDIFTMSGSKHLSLSLLPEEGDDEVGDVINVGQTMRRERRGPLCEPEPLPSPPNLYSGSLPFVAPPLGSAPKRRLLASPSAFLPGTPCLTASSGVQLR</sequence>
<evidence type="ECO:0000313" key="1">
    <source>
        <dbReference type="EMBL" id="CAI9781817.1"/>
    </source>
</evidence>